<reference evidence="1" key="1">
    <citation type="submission" date="2009-04" db="EMBL/GenBank/DDBJ databases">
        <authorList>
            <person name="Weinstock G."/>
            <person name="Sodergren E."/>
            <person name="Clifton S."/>
            <person name="Fulton L."/>
            <person name="Fulton B."/>
            <person name="Courtney L."/>
            <person name="Fronick C."/>
            <person name="Harrison M."/>
            <person name="Strong C."/>
            <person name="Farmer C."/>
            <person name="Delahaunty K."/>
            <person name="Markovic C."/>
            <person name="Hall O."/>
            <person name="Minx P."/>
            <person name="Tomlinson C."/>
            <person name="Mitreva M."/>
            <person name="Nelson J."/>
            <person name="Hou S."/>
            <person name="Wollam A."/>
            <person name="Pepin K.H."/>
            <person name="Johnson M."/>
            <person name="Bhonagiri V."/>
            <person name="Nash W.E."/>
            <person name="Warren W."/>
            <person name="Chinwalla A."/>
            <person name="Mardis E.R."/>
            <person name="Wilson R.K."/>
        </authorList>
    </citation>
    <scope>NUCLEOTIDE SEQUENCE [LARGE SCALE GENOMIC DNA]</scope>
    <source>
        <strain evidence="1">DSM 20098</strain>
    </source>
</reference>
<comment type="caution">
    <text evidence="1">The sequence shown here is derived from an EMBL/GenBank/DDBJ whole genome shotgun (WGS) entry which is preliminary data.</text>
</comment>
<keyword evidence="2" id="KW-1185">Reference proteome</keyword>
<evidence type="ECO:0000313" key="2">
    <source>
        <dbReference type="Proteomes" id="UP000006408"/>
    </source>
</evidence>
<dbReference type="Proteomes" id="UP000006408">
    <property type="component" value="Unassembled WGS sequence"/>
</dbReference>
<organism evidence="1 2">
    <name type="scientific">Bifidobacterium angulatum DSM 20098 = JCM 7096</name>
    <dbReference type="NCBI Taxonomy" id="518635"/>
    <lineage>
        <taxon>Bacteria</taxon>
        <taxon>Bacillati</taxon>
        <taxon>Actinomycetota</taxon>
        <taxon>Actinomycetes</taxon>
        <taxon>Bifidobacteriales</taxon>
        <taxon>Bifidobacteriaceae</taxon>
        <taxon>Bifidobacterium</taxon>
    </lineage>
</organism>
<dbReference type="EMBL" id="ABYS02000008">
    <property type="protein sequence ID" value="EEP20876.1"/>
    <property type="molecule type" value="Genomic_DNA"/>
</dbReference>
<evidence type="ECO:0000313" key="1">
    <source>
        <dbReference type="EMBL" id="EEP20876.1"/>
    </source>
</evidence>
<name>C4FFN4_9BIFI</name>
<accession>C4FFN4</accession>
<sequence>MLYCRGQPSKTDSRRFLVVPLVHRFSIPVLFSLVSCAPQLAC</sequence>
<dbReference type="AlphaFoldDB" id="C4FFN4"/>
<proteinExistence type="predicted"/>
<protein>
    <submittedName>
        <fullName evidence="1">Uncharacterized protein</fullName>
    </submittedName>
</protein>
<dbReference type="HOGENOM" id="CLU_3247849_0_0_11"/>
<gene>
    <name evidence="1" type="ORF">BIFANG_03148</name>
</gene>